<feature type="domain" description="BESS" evidence="4">
    <location>
        <begin position="194"/>
        <end position="233"/>
    </location>
</feature>
<dbReference type="Pfam" id="PF02944">
    <property type="entry name" value="BESS"/>
    <property type="match status" value="1"/>
</dbReference>
<keyword evidence="6" id="KW-1185">Reference proteome</keyword>
<feature type="compositionally biased region" description="Basic residues" evidence="2">
    <location>
        <begin position="157"/>
        <end position="166"/>
    </location>
</feature>
<dbReference type="EMBL" id="AP028920">
    <property type="protein sequence ID" value="BET00909.1"/>
    <property type="molecule type" value="Genomic_DNA"/>
</dbReference>
<evidence type="ECO:0000313" key="6">
    <source>
        <dbReference type="Proteomes" id="UP001307889"/>
    </source>
</evidence>
<proteinExistence type="predicted"/>
<dbReference type="PROSITE" id="PS51029">
    <property type="entry name" value="MADF"/>
    <property type="match status" value="1"/>
</dbReference>
<dbReference type="Pfam" id="PF10545">
    <property type="entry name" value="MADF_DNA_bdg"/>
    <property type="match status" value="1"/>
</dbReference>
<dbReference type="InterPro" id="IPR039353">
    <property type="entry name" value="TF_Adf1"/>
</dbReference>
<dbReference type="PROSITE" id="PS51031">
    <property type="entry name" value="BESS"/>
    <property type="match status" value="1"/>
</dbReference>
<dbReference type="PANTHER" id="PTHR12243:SF60">
    <property type="entry name" value="SI:CH211-15D5.12-RELATED"/>
    <property type="match status" value="1"/>
</dbReference>
<dbReference type="InterPro" id="IPR004210">
    <property type="entry name" value="BESS_motif"/>
</dbReference>
<evidence type="ECO:0000259" key="3">
    <source>
        <dbReference type="PROSITE" id="PS51029"/>
    </source>
</evidence>
<dbReference type="PANTHER" id="PTHR12243">
    <property type="entry name" value="MADF DOMAIN TRANSCRIPTION FACTOR"/>
    <property type="match status" value="1"/>
</dbReference>
<evidence type="ECO:0000259" key="4">
    <source>
        <dbReference type="PROSITE" id="PS51031"/>
    </source>
</evidence>
<feature type="region of interest" description="Disordered" evidence="2">
    <location>
        <begin position="137"/>
        <end position="169"/>
    </location>
</feature>
<gene>
    <name evidence="5" type="ORF">NTJ_13725</name>
</gene>
<comment type="subcellular location">
    <subcellularLocation>
        <location evidence="1">Nucleus</location>
    </subcellularLocation>
</comment>
<dbReference type="InterPro" id="IPR006578">
    <property type="entry name" value="MADF-dom"/>
</dbReference>
<feature type="domain" description="MADF" evidence="3">
    <location>
        <begin position="21"/>
        <end position="121"/>
    </location>
</feature>
<evidence type="ECO:0000313" key="5">
    <source>
        <dbReference type="EMBL" id="BET00909.1"/>
    </source>
</evidence>
<keyword evidence="1" id="KW-0539">Nucleus</keyword>
<protein>
    <submittedName>
        <fullName evidence="5">Alcohol dehydrogenase transcription factor Myb/SANT-like</fullName>
    </submittedName>
</protein>
<reference evidence="5 6" key="1">
    <citation type="submission" date="2023-09" db="EMBL/GenBank/DDBJ databases">
        <title>Nesidiocoris tenuis whole genome shotgun sequence.</title>
        <authorList>
            <person name="Shibata T."/>
            <person name="Shimoda M."/>
            <person name="Kobayashi T."/>
            <person name="Uehara T."/>
        </authorList>
    </citation>
    <scope>NUCLEOTIDE SEQUENCE [LARGE SCALE GENOMIC DNA]</scope>
    <source>
        <strain evidence="5 6">Japan</strain>
    </source>
</reference>
<accession>A0ABN7B9E1</accession>
<sequence length="260" mass="31064">MSLTLINSSKARKSDINFNIKLVQEFQKHPWLYDISSPHYTDVSIRRKSWEKIARFAYEYSEEVWSCMDSKKKQFGVDIVRKRWKNIKNFFIRHLEWPTEKPVGSLAHMIPHLDFLIPFVKKKELYAPRLRRANRVETLTTPTPVHPEPRPLSPSERRRKRKKKSYKPYPTESIESQVLTGLKDLRTAAREEADDYDKLFLMSQMPHIRKMSTLTRFQFEMEFVKLVQSYGPQLSYGERNKELARECIYAGRFREEARKC</sequence>
<organism evidence="5 6">
    <name type="scientific">Nesidiocoris tenuis</name>
    <dbReference type="NCBI Taxonomy" id="355587"/>
    <lineage>
        <taxon>Eukaryota</taxon>
        <taxon>Metazoa</taxon>
        <taxon>Ecdysozoa</taxon>
        <taxon>Arthropoda</taxon>
        <taxon>Hexapoda</taxon>
        <taxon>Insecta</taxon>
        <taxon>Pterygota</taxon>
        <taxon>Neoptera</taxon>
        <taxon>Paraneoptera</taxon>
        <taxon>Hemiptera</taxon>
        <taxon>Heteroptera</taxon>
        <taxon>Panheteroptera</taxon>
        <taxon>Cimicomorpha</taxon>
        <taxon>Miridae</taxon>
        <taxon>Dicyphina</taxon>
        <taxon>Nesidiocoris</taxon>
    </lineage>
</organism>
<evidence type="ECO:0000256" key="1">
    <source>
        <dbReference type="PROSITE-ProRule" id="PRU00371"/>
    </source>
</evidence>
<dbReference type="Proteomes" id="UP001307889">
    <property type="component" value="Chromosome 12"/>
</dbReference>
<evidence type="ECO:0000256" key="2">
    <source>
        <dbReference type="SAM" id="MobiDB-lite"/>
    </source>
</evidence>
<name>A0ABN7B9E1_9HEMI</name>